<reference evidence="1" key="2">
    <citation type="journal article" date="2015" name="Data Brief">
        <title>Shoot transcriptome of the giant reed, Arundo donax.</title>
        <authorList>
            <person name="Barrero R.A."/>
            <person name="Guerrero F.D."/>
            <person name="Moolhuijzen P."/>
            <person name="Goolsby J.A."/>
            <person name="Tidwell J."/>
            <person name="Bellgard S.E."/>
            <person name="Bellgard M.I."/>
        </authorList>
    </citation>
    <scope>NUCLEOTIDE SEQUENCE</scope>
    <source>
        <tissue evidence="1">Shoot tissue taken approximately 20 cm above the soil surface</tissue>
    </source>
</reference>
<reference evidence="1" key="1">
    <citation type="submission" date="2014-09" db="EMBL/GenBank/DDBJ databases">
        <authorList>
            <person name="Magalhaes I.L.F."/>
            <person name="Oliveira U."/>
            <person name="Santos F.R."/>
            <person name="Vidigal T.H.D.A."/>
            <person name="Brescovit A.D."/>
            <person name="Santos A.J."/>
        </authorList>
    </citation>
    <scope>NUCLEOTIDE SEQUENCE</scope>
    <source>
        <tissue evidence="1">Shoot tissue taken approximately 20 cm above the soil surface</tissue>
    </source>
</reference>
<organism evidence="1">
    <name type="scientific">Arundo donax</name>
    <name type="common">Giant reed</name>
    <name type="synonym">Donax arundinaceus</name>
    <dbReference type="NCBI Taxonomy" id="35708"/>
    <lineage>
        <taxon>Eukaryota</taxon>
        <taxon>Viridiplantae</taxon>
        <taxon>Streptophyta</taxon>
        <taxon>Embryophyta</taxon>
        <taxon>Tracheophyta</taxon>
        <taxon>Spermatophyta</taxon>
        <taxon>Magnoliopsida</taxon>
        <taxon>Liliopsida</taxon>
        <taxon>Poales</taxon>
        <taxon>Poaceae</taxon>
        <taxon>PACMAD clade</taxon>
        <taxon>Arundinoideae</taxon>
        <taxon>Arundineae</taxon>
        <taxon>Arundo</taxon>
    </lineage>
</organism>
<accession>A0A0A8Z2S3</accession>
<name>A0A0A8Z2S3_ARUDO</name>
<proteinExistence type="predicted"/>
<protein>
    <submittedName>
        <fullName evidence="1">Uncharacterized protein</fullName>
    </submittedName>
</protein>
<evidence type="ECO:0000313" key="1">
    <source>
        <dbReference type="EMBL" id="JAD33684.1"/>
    </source>
</evidence>
<sequence>MCHCTTIVGFKL</sequence>
<dbReference type="EMBL" id="GBRH01264211">
    <property type="protein sequence ID" value="JAD33684.1"/>
    <property type="molecule type" value="Transcribed_RNA"/>
</dbReference>